<feature type="compositionally biased region" description="Low complexity" evidence="3">
    <location>
        <begin position="549"/>
        <end position="569"/>
    </location>
</feature>
<accession>A0ABD6ENN7</accession>
<feature type="domain" description="VWFC" evidence="5">
    <location>
        <begin position="242"/>
        <end position="300"/>
    </location>
</feature>
<dbReference type="Pfam" id="PF23334">
    <property type="entry name" value="VWC2L_2nd"/>
    <property type="match status" value="2"/>
</dbReference>
<keyword evidence="4" id="KW-0812">Transmembrane</keyword>
<evidence type="ECO:0000256" key="3">
    <source>
        <dbReference type="SAM" id="MobiDB-lite"/>
    </source>
</evidence>
<dbReference type="EMBL" id="JBGFUD010003333">
    <property type="protein sequence ID" value="MFH4978598.1"/>
    <property type="molecule type" value="Genomic_DNA"/>
</dbReference>
<feature type="region of interest" description="Disordered" evidence="3">
    <location>
        <begin position="542"/>
        <end position="576"/>
    </location>
</feature>
<proteinExistence type="predicted"/>
<dbReference type="InterPro" id="IPR004094">
    <property type="entry name" value="Antistasin-like"/>
</dbReference>
<dbReference type="Gene3D" id="6.20.200.20">
    <property type="match status" value="4"/>
</dbReference>
<dbReference type="PROSITE" id="PS51252">
    <property type="entry name" value="ANTISTASIN"/>
    <property type="match status" value="2"/>
</dbReference>
<sequence length="620" mass="68253">MISTTSSVRKSTPSNCSPATIRKMSLSGLSLKARFAEPTVVLNPSVCASIEHCPLRCTNGLLRDSQGCFQCICAPHERPSGSQCKQLTEANCDRICAHGYLRDEKGCATCKCAKCPILHQCYKHCLYGFETNNFGCPLCKCRSMSRIDAKLIPMERKGRKGSDTCLSVNSATNKVVERDSGEWWNDGCRHCFCEQKHEFCSLISCPERPESCPLEQWKKEEGSCCPYCALDPSTATSKHEHTVCQSAGRLFVDGETWQLASCTSCTCRVGNVLCRVVECAPIACVNPIYDDSNKCCPICPDQVKHNETIPALPNFANNACVDEAGMVHVHGTAWRIDECTSCRCKESDDGDSHIECYKEKCEKLEDCMGMPLTIKGRCCPICSDMLSSGTMCNYNNNVYSVNEEWRDGPCRNCTCQPGGRTVCNEQQCPPCHDPLLVRGKCCPICRDDGWQSLGENRPHTIFLDNDGGANPTNALLYGLCLFGFIVIALVIFIIIYKLIKKMNDHSEKKSPIHFNNSAVYLSSSKPIGSTPQIFEEFTKRRDSCGDGQSESLLSTTSETSSAISTNSSSGHGPHFDTLPLTAKKVAQRTKSMDYGIRRGFGSFKSSTLGKISQKHGSCNV</sequence>
<gene>
    <name evidence="7" type="ORF">AB6A40_005307</name>
</gene>
<evidence type="ECO:0000256" key="2">
    <source>
        <dbReference type="ARBA" id="ARBA00022737"/>
    </source>
</evidence>
<dbReference type="InterPro" id="IPR052624">
    <property type="entry name" value="CRIM1"/>
</dbReference>
<reference evidence="7 8" key="1">
    <citation type="submission" date="2024-08" db="EMBL/GenBank/DDBJ databases">
        <title>Gnathostoma spinigerum genome.</title>
        <authorList>
            <person name="Gonzalez-Bertolin B."/>
            <person name="Monzon S."/>
            <person name="Zaballos A."/>
            <person name="Jimenez P."/>
            <person name="Dekumyoy P."/>
            <person name="Varona S."/>
            <person name="Cuesta I."/>
            <person name="Sumanam S."/>
            <person name="Adisakwattana P."/>
            <person name="Gasser R.B."/>
            <person name="Hernandez-Gonzalez A."/>
            <person name="Young N.D."/>
            <person name="Perteguer M.J."/>
        </authorList>
    </citation>
    <scope>NUCLEOTIDE SEQUENCE [LARGE SCALE GENOMIC DNA]</scope>
    <source>
        <strain evidence="7">AL3</strain>
        <tissue evidence="7">Liver</tissue>
    </source>
</reference>
<name>A0ABD6ENN7_9BILA</name>
<dbReference type="InterPro" id="IPR001007">
    <property type="entry name" value="VWF_dom"/>
</dbReference>
<evidence type="ECO:0000259" key="5">
    <source>
        <dbReference type="PROSITE" id="PS50184"/>
    </source>
</evidence>
<comment type="caution">
    <text evidence="7">The sequence shown here is derived from an EMBL/GenBank/DDBJ whole genome shotgun (WGS) entry which is preliminary data.</text>
</comment>
<dbReference type="InterPro" id="IPR011061">
    <property type="entry name" value="Hirudin/antistatin"/>
</dbReference>
<feature type="domain" description="VWFC" evidence="5">
    <location>
        <begin position="163"/>
        <end position="229"/>
    </location>
</feature>
<dbReference type="PANTHER" id="PTHR46439">
    <property type="entry name" value="CYSTEINE-RICH MOTOR NEURON 1 PROTEIN"/>
    <property type="match status" value="1"/>
</dbReference>
<dbReference type="SUPFAM" id="SSF57603">
    <property type="entry name" value="FnI-like domain"/>
    <property type="match status" value="3"/>
</dbReference>
<keyword evidence="8" id="KW-1185">Reference proteome</keyword>
<dbReference type="SUPFAM" id="SSF57262">
    <property type="entry name" value="Leech antihemostatic proteins"/>
    <property type="match status" value="2"/>
</dbReference>
<evidence type="ECO:0000313" key="8">
    <source>
        <dbReference type="Proteomes" id="UP001608902"/>
    </source>
</evidence>
<keyword evidence="4" id="KW-0472">Membrane</keyword>
<dbReference type="Gene3D" id="2.10.22.10">
    <property type="entry name" value="Antistasin, domain 1"/>
    <property type="match status" value="3"/>
</dbReference>
<evidence type="ECO:0000256" key="4">
    <source>
        <dbReference type="SAM" id="Phobius"/>
    </source>
</evidence>
<dbReference type="PROSITE" id="PS01208">
    <property type="entry name" value="VWFC_1"/>
    <property type="match status" value="3"/>
</dbReference>
<dbReference type="PANTHER" id="PTHR46439:SF1">
    <property type="entry name" value="CYSTEINE-RICH MOTOR NEURON 1 PROTEIN"/>
    <property type="match status" value="1"/>
</dbReference>
<evidence type="ECO:0008006" key="9">
    <source>
        <dbReference type="Google" id="ProtNLM"/>
    </source>
</evidence>
<feature type="domain" description="VWFC" evidence="5">
    <location>
        <begin position="318"/>
        <end position="383"/>
    </location>
</feature>
<evidence type="ECO:0000259" key="6">
    <source>
        <dbReference type="PROSITE" id="PS51252"/>
    </source>
</evidence>
<protein>
    <recommendedName>
        <fullName evidence="9">Cysteine-rich motor neuron 1 protein</fullName>
    </recommendedName>
</protein>
<keyword evidence="4" id="KW-1133">Transmembrane helix</keyword>
<dbReference type="PROSITE" id="PS50184">
    <property type="entry name" value="VWFC_2"/>
    <property type="match status" value="4"/>
</dbReference>
<dbReference type="SMART" id="SM00214">
    <property type="entry name" value="VWC"/>
    <property type="match status" value="4"/>
</dbReference>
<feature type="domain" description="Antistasin-like" evidence="6">
    <location>
        <begin position="115"/>
        <end position="141"/>
    </location>
</feature>
<feature type="domain" description="VWFC" evidence="5">
    <location>
        <begin position="390"/>
        <end position="446"/>
    </location>
</feature>
<keyword evidence="1" id="KW-0732">Signal</keyword>
<dbReference type="Proteomes" id="UP001608902">
    <property type="component" value="Unassembled WGS sequence"/>
</dbReference>
<feature type="transmembrane region" description="Helical" evidence="4">
    <location>
        <begin position="474"/>
        <end position="499"/>
    </location>
</feature>
<organism evidence="7 8">
    <name type="scientific">Gnathostoma spinigerum</name>
    <dbReference type="NCBI Taxonomy" id="75299"/>
    <lineage>
        <taxon>Eukaryota</taxon>
        <taxon>Metazoa</taxon>
        <taxon>Ecdysozoa</taxon>
        <taxon>Nematoda</taxon>
        <taxon>Chromadorea</taxon>
        <taxon>Rhabditida</taxon>
        <taxon>Spirurina</taxon>
        <taxon>Gnathostomatomorpha</taxon>
        <taxon>Gnathostomatoidea</taxon>
        <taxon>Gnathostomatidae</taxon>
        <taxon>Gnathostoma</taxon>
    </lineage>
</organism>
<keyword evidence="2" id="KW-0677">Repeat</keyword>
<dbReference type="AlphaFoldDB" id="A0ABD6ENN7"/>
<evidence type="ECO:0000313" key="7">
    <source>
        <dbReference type="EMBL" id="MFH4978598.1"/>
    </source>
</evidence>
<evidence type="ECO:0000256" key="1">
    <source>
        <dbReference type="ARBA" id="ARBA00022729"/>
    </source>
</evidence>
<dbReference type="Pfam" id="PF02822">
    <property type="entry name" value="Antistasin"/>
    <property type="match status" value="2"/>
</dbReference>
<feature type="domain" description="Antistasin-like" evidence="6">
    <location>
        <begin position="84"/>
        <end position="112"/>
    </location>
</feature>